<accession>A0AAD6GI79</accession>
<evidence type="ECO:0000256" key="3">
    <source>
        <dbReference type="ARBA" id="ARBA00023128"/>
    </source>
</evidence>
<dbReference type="InterPro" id="IPR011990">
    <property type="entry name" value="TPR-like_helical_dom_sf"/>
</dbReference>
<evidence type="ECO:0000313" key="4">
    <source>
        <dbReference type="EMBL" id="KAJ5546374.1"/>
    </source>
</evidence>
<keyword evidence="3" id="KW-0496">Mitochondrion</keyword>
<dbReference type="InterPro" id="IPR024319">
    <property type="entry name" value="ATPase_expression_mit"/>
</dbReference>
<dbReference type="Proteomes" id="UP001220324">
    <property type="component" value="Unassembled WGS sequence"/>
</dbReference>
<dbReference type="EMBL" id="JAQIZZ010000003">
    <property type="protein sequence ID" value="KAJ5546374.1"/>
    <property type="molecule type" value="Genomic_DNA"/>
</dbReference>
<dbReference type="GO" id="GO:0005739">
    <property type="term" value="C:mitochondrion"/>
    <property type="evidence" value="ECO:0007669"/>
    <property type="project" value="UniProtKB-SubCell"/>
</dbReference>
<dbReference type="InterPro" id="IPR002885">
    <property type="entry name" value="PPR_rpt"/>
</dbReference>
<gene>
    <name evidence="4" type="ORF">N7494_003959</name>
</gene>
<comment type="subcellular location">
    <subcellularLocation>
        <location evidence="1">Mitochondrion</location>
    </subcellularLocation>
</comment>
<keyword evidence="2" id="KW-0809">Transit peptide</keyword>
<dbReference type="Pfam" id="PF12921">
    <property type="entry name" value="ATP13"/>
    <property type="match status" value="1"/>
</dbReference>
<name>A0AAD6GI79_9EURO</name>
<evidence type="ECO:0000256" key="1">
    <source>
        <dbReference type="ARBA" id="ARBA00004173"/>
    </source>
</evidence>
<dbReference type="Gene3D" id="1.25.40.10">
    <property type="entry name" value="Tetratricopeptide repeat domain"/>
    <property type="match status" value="1"/>
</dbReference>
<dbReference type="AlphaFoldDB" id="A0AAD6GI79"/>
<sequence length="625" mass="72644">MASLTDPRSAGLVGSLPQIVFIESLHRLSPAHFVEPFRDLHHPLHAWSSLLNGVKRAEEVFDEMVQNLFMITRNRTSQGLALELAEYTHLLDCARAMGNGPLADDLWESMRRDRVIPDGICYNHYMEAKVWDHCYTGEEAYHLRVLPKPYKKRRMAEPNKGWRGYGTAKNSVRRPVLQLFREMMDYGHIADERTYINVMLASARTGHGPGFRHVLQTVWNIDIDAIKEAEDPSQLPPPTPYEPWSALYPTENLLFAVAHALGTNNDITGAIQTIQFISSSYNIPIPTKAWHELFERAYVLCRVRAPETRYEDDNTVGKVSADLVRSIFKTMTSEPYNITPTLQMWRFMINISIDRGSLEECKSYLQSAYELLSQTRHRQQEKRTIIMRLLKPVLEKANRQIKRKEITSPDDSIFQDPLLSDAINSYNITRLEVYQQAYLLQRILYVTVRVPNWQDTSDQDWFLRERPKMIEEWRDFLPSRMRIFYNTECGTVDFLGPMGFKDRDWHGKQPLAPARRDPSNKKLFFCPEHQFWSEAAKWQDMLLRYPWLDKSMAPLNTLFTFQTPPSKKLDETLANLRGSWVDYPEDHSLSKANNPNGGFYGRLAALDMLKPNKRGVYLLDESCWI</sequence>
<reference evidence="4 5" key="1">
    <citation type="journal article" date="2023" name="IMA Fungus">
        <title>Comparative genomic study of the Penicillium genus elucidates a diverse pangenome and 15 lateral gene transfer events.</title>
        <authorList>
            <person name="Petersen C."/>
            <person name="Sorensen T."/>
            <person name="Nielsen M.R."/>
            <person name="Sondergaard T.E."/>
            <person name="Sorensen J.L."/>
            <person name="Fitzpatrick D.A."/>
            <person name="Frisvad J.C."/>
            <person name="Nielsen K.L."/>
        </authorList>
    </citation>
    <scope>NUCLEOTIDE SEQUENCE [LARGE SCALE GENOMIC DNA]</scope>
    <source>
        <strain evidence="4 5">IBT 35679</strain>
    </source>
</reference>
<comment type="caution">
    <text evidence="4">The sequence shown here is derived from an EMBL/GenBank/DDBJ whole genome shotgun (WGS) entry which is preliminary data.</text>
</comment>
<evidence type="ECO:0000313" key="5">
    <source>
        <dbReference type="Proteomes" id="UP001220324"/>
    </source>
</evidence>
<dbReference type="Pfam" id="PF13812">
    <property type="entry name" value="PPR_3"/>
    <property type="match status" value="1"/>
</dbReference>
<organism evidence="4 5">
    <name type="scientific">Penicillium frequentans</name>
    <dbReference type="NCBI Taxonomy" id="3151616"/>
    <lineage>
        <taxon>Eukaryota</taxon>
        <taxon>Fungi</taxon>
        <taxon>Dikarya</taxon>
        <taxon>Ascomycota</taxon>
        <taxon>Pezizomycotina</taxon>
        <taxon>Eurotiomycetes</taxon>
        <taxon>Eurotiomycetidae</taxon>
        <taxon>Eurotiales</taxon>
        <taxon>Aspergillaceae</taxon>
        <taxon>Penicillium</taxon>
    </lineage>
</organism>
<protein>
    <submittedName>
        <fullName evidence="4">Uncharacterized protein</fullName>
    </submittedName>
</protein>
<evidence type="ECO:0000256" key="2">
    <source>
        <dbReference type="ARBA" id="ARBA00022946"/>
    </source>
</evidence>
<proteinExistence type="predicted"/>
<keyword evidence="5" id="KW-1185">Reference proteome</keyword>